<dbReference type="PANTHER" id="PTHR10632">
    <property type="entry name" value="SULFIDE:QUINONE OXIDOREDUCTASE"/>
    <property type="match status" value="1"/>
</dbReference>
<protein>
    <submittedName>
        <fullName evidence="2">Pyridine nucleotide-disulfide oxidoreductase</fullName>
    </submittedName>
</protein>
<dbReference type="Proteomes" id="UP000471026">
    <property type="component" value="Unassembled WGS sequence"/>
</dbReference>
<dbReference type="SUPFAM" id="SSF51905">
    <property type="entry name" value="FAD/NAD(P)-binding domain"/>
    <property type="match status" value="1"/>
</dbReference>
<sequence>MAVEAAVKPPNRARVVVVGGGNGGIALAARLNRKGESDVVIVEPRSEHFYRPLLSYVGAGLATLGDARRDQREVMPEGSTWVRDVVTRVHPELSTVTLGSGATIGYDQLVLAAGSRPDWDTIPGSAEAVLSENASTNYLFDLAPKTWRLVDAATSGTAVFTMPDTTCPCAGAAQKILYMACDLWRSRGVLDDMRVVLTVPEDTIFGVPVVDDELRRAIDDYGIELRTRTRVRSVDAGTTTITIESDGATEEISYDFLHLTPPHIAPDWVVDCGLSAEGARGFVDVDPETLRHREYENVWALGDIAATPGSSSGGALRKQTPVVAQNVLSALRGRPATARYSGYTVSPFTVSRRTLVLAEFTADGNPKPSSKVFDPRKERRSTFLFDRWGLPWIYWHRILRGK</sequence>
<dbReference type="GO" id="GO:0070221">
    <property type="term" value="P:sulfide oxidation, using sulfide:quinone oxidoreductase"/>
    <property type="evidence" value="ECO:0007669"/>
    <property type="project" value="TreeGrafter"/>
</dbReference>
<accession>A0A6N9R0Y7</accession>
<evidence type="ECO:0000313" key="2">
    <source>
        <dbReference type="EMBL" id="NDO78577.1"/>
    </source>
</evidence>
<comment type="caution">
    <text evidence="2">The sequence shown here is derived from an EMBL/GenBank/DDBJ whole genome shotgun (WGS) entry which is preliminary data.</text>
</comment>
<dbReference type="PRINTS" id="PR00368">
    <property type="entry name" value="FADPNR"/>
</dbReference>
<evidence type="ECO:0000259" key="1">
    <source>
        <dbReference type="Pfam" id="PF07992"/>
    </source>
</evidence>
<feature type="domain" description="FAD/NAD(P)-binding" evidence="1">
    <location>
        <begin position="14"/>
        <end position="130"/>
    </location>
</feature>
<proteinExistence type="predicted"/>
<dbReference type="GO" id="GO:0070224">
    <property type="term" value="F:sulfide:quinone oxidoreductase activity"/>
    <property type="evidence" value="ECO:0007669"/>
    <property type="project" value="TreeGrafter"/>
</dbReference>
<reference evidence="2 3" key="1">
    <citation type="submission" date="2019-11" db="EMBL/GenBank/DDBJ databases">
        <title>Draft genome sequence of Kocuria indica DP-K7, a methyl red degrading Actinobacterium.</title>
        <authorList>
            <person name="Kumaran S."/>
            <person name="Tischler D."/>
            <person name="Ngo A.C.R."/>
            <person name="Schultes F."/>
        </authorList>
    </citation>
    <scope>NUCLEOTIDE SEQUENCE [LARGE SCALE GENOMIC DNA]</scope>
    <source>
        <strain evidence="2 3">DP-K7</strain>
    </source>
</reference>
<dbReference type="PANTHER" id="PTHR10632:SF2">
    <property type="entry name" value="SULFIDE:QUINONE OXIDOREDUCTASE, MITOCHONDRIAL"/>
    <property type="match status" value="1"/>
</dbReference>
<gene>
    <name evidence="2" type="ORF">GKZ75_10140</name>
</gene>
<dbReference type="InterPro" id="IPR015904">
    <property type="entry name" value="Sulphide_quinone_reductase"/>
</dbReference>
<name>A0A6N9R0Y7_9MICC</name>
<dbReference type="AlphaFoldDB" id="A0A6N9R0Y7"/>
<dbReference type="InterPro" id="IPR023753">
    <property type="entry name" value="FAD/NAD-binding_dom"/>
</dbReference>
<evidence type="ECO:0000313" key="3">
    <source>
        <dbReference type="Proteomes" id="UP000471026"/>
    </source>
</evidence>
<dbReference type="GO" id="GO:0071949">
    <property type="term" value="F:FAD binding"/>
    <property type="evidence" value="ECO:0007669"/>
    <property type="project" value="TreeGrafter"/>
</dbReference>
<dbReference type="EMBL" id="WMHZ01000013">
    <property type="protein sequence ID" value="NDO78577.1"/>
    <property type="molecule type" value="Genomic_DNA"/>
</dbReference>
<dbReference type="Pfam" id="PF07992">
    <property type="entry name" value="Pyr_redox_2"/>
    <property type="match status" value="1"/>
</dbReference>
<organism evidence="2 3">
    <name type="scientific">Kocuria marina subsp. indica</name>
    <dbReference type="NCBI Taxonomy" id="1049583"/>
    <lineage>
        <taxon>Bacteria</taxon>
        <taxon>Bacillati</taxon>
        <taxon>Actinomycetota</taxon>
        <taxon>Actinomycetes</taxon>
        <taxon>Micrococcales</taxon>
        <taxon>Micrococcaceae</taxon>
        <taxon>Kocuria</taxon>
    </lineage>
</organism>
<dbReference type="Gene3D" id="3.50.50.60">
    <property type="entry name" value="FAD/NAD(P)-binding domain"/>
    <property type="match status" value="2"/>
</dbReference>
<dbReference type="InterPro" id="IPR036188">
    <property type="entry name" value="FAD/NAD-bd_sf"/>
</dbReference>